<accession>A0A2T0VDX8</accession>
<evidence type="ECO:0000256" key="5">
    <source>
        <dbReference type="ARBA" id="ARBA00023204"/>
    </source>
</evidence>
<keyword evidence="2 7" id="KW-0255">Endonuclease</keyword>
<dbReference type="OrthoDB" id="9801520at2"/>
<evidence type="ECO:0000256" key="4">
    <source>
        <dbReference type="ARBA" id="ARBA00022801"/>
    </source>
</evidence>
<comment type="caution">
    <text evidence="7">The sequence shown here is derived from an EMBL/GenBank/DDBJ whole genome shotgun (WGS) entry which is preliminary data.</text>
</comment>
<keyword evidence="4" id="KW-0378">Hydrolase</keyword>
<dbReference type="CDD" id="cd00221">
    <property type="entry name" value="Vsr"/>
    <property type="match status" value="1"/>
</dbReference>
<keyword evidence="8" id="KW-1185">Reference proteome</keyword>
<keyword evidence="3" id="KW-0227">DNA damage</keyword>
<dbReference type="GO" id="GO:0006298">
    <property type="term" value="P:mismatch repair"/>
    <property type="evidence" value="ECO:0007669"/>
    <property type="project" value="InterPro"/>
</dbReference>
<comment type="similarity">
    <text evidence="6">Belongs to the Vsr family.</text>
</comment>
<evidence type="ECO:0000256" key="3">
    <source>
        <dbReference type="ARBA" id="ARBA00022763"/>
    </source>
</evidence>
<evidence type="ECO:0000256" key="2">
    <source>
        <dbReference type="ARBA" id="ARBA00022759"/>
    </source>
</evidence>
<dbReference type="GO" id="GO:0016787">
    <property type="term" value="F:hydrolase activity"/>
    <property type="evidence" value="ECO:0007669"/>
    <property type="project" value="UniProtKB-KW"/>
</dbReference>
<dbReference type="EMBL" id="PVTL01000004">
    <property type="protein sequence ID" value="PRY68383.1"/>
    <property type="molecule type" value="Genomic_DNA"/>
</dbReference>
<dbReference type="Gene3D" id="3.40.960.10">
    <property type="entry name" value="VSR Endonuclease"/>
    <property type="match status" value="1"/>
</dbReference>
<evidence type="ECO:0000313" key="8">
    <source>
        <dbReference type="Proteomes" id="UP000237983"/>
    </source>
</evidence>
<dbReference type="Proteomes" id="UP000237983">
    <property type="component" value="Unassembled WGS sequence"/>
</dbReference>
<keyword evidence="1" id="KW-0540">Nuclease</keyword>
<evidence type="ECO:0000256" key="1">
    <source>
        <dbReference type="ARBA" id="ARBA00022722"/>
    </source>
</evidence>
<dbReference type="RefSeq" id="WP_106211802.1">
    <property type="nucleotide sequence ID" value="NZ_PVTL01000004.1"/>
</dbReference>
<proteinExistence type="inferred from homology"/>
<protein>
    <submittedName>
        <fullName evidence="7">T/G mismatch-specific endonuclease</fullName>
    </submittedName>
</protein>
<dbReference type="SUPFAM" id="SSF52980">
    <property type="entry name" value="Restriction endonuclease-like"/>
    <property type="match status" value="1"/>
</dbReference>
<dbReference type="AlphaFoldDB" id="A0A2T0VDX8"/>
<sequence>MKRSYLMSRIRAENTRAELIVFAAMKSAGITYQSHYKRAPGTPDLAKPRKKLALFIDGDFWHGRELDRVVETHGDASKWAQKLRRNMQRDADQNAQLAVLGWAVMRVWDSDIRRVSTRAATLSSIEFFLHSRD</sequence>
<evidence type="ECO:0000313" key="7">
    <source>
        <dbReference type="EMBL" id="PRY68383.1"/>
    </source>
</evidence>
<dbReference type="GO" id="GO:0004519">
    <property type="term" value="F:endonuclease activity"/>
    <property type="evidence" value="ECO:0007669"/>
    <property type="project" value="UniProtKB-KW"/>
</dbReference>
<evidence type="ECO:0000256" key="6">
    <source>
        <dbReference type="ARBA" id="ARBA00029466"/>
    </source>
</evidence>
<keyword evidence="5" id="KW-0234">DNA repair</keyword>
<gene>
    <name evidence="7" type="ORF">B0I08_10485</name>
</gene>
<dbReference type="Pfam" id="PF03852">
    <property type="entry name" value="Vsr"/>
    <property type="match status" value="1"/>
</dbReference>
<dbReference type="InterPro" id="IPR011335">
    <property type="entry name" value="Restrct_endonuc-II-like"/>
</dbReference>
<organism evidence="7 8">
    <name type="scientific">Glaciihabitans tibetensis</name>
    <dbReference type="NCBI Taxonomy" id="1266600"/>
    <lineage>
        <taxon>Bacteria</taxon>
        <taxon>Bacillati</taxon>
        <taxon>Actinomycetota</taxon>
        <taxon>Actinomycetes</taxon>
        <taxon>Micrococcales</taxon>
        <taxon>Microbacteriaceae</taxon>
        <taxon>Glaciihabitans</taxon>
    </lineage>
</organism>
<name>A0A2T0VDX8_9MICO</name>
<reference evidence="7 8" key="1">
    <citation type="submission" date="2018-03" db="EMBL/GenBank/DDBJ databases">
        <title>Genomic Encyclopedia of Type Strains, Phase III (KMG-III): the genomes of soil and plant-associated and newly described type strains.</title>
        <authorList>
            <person name="Whitman W."/>
        </authorList>
    </citation>
    <scope>NUCLEOTIDE SEQUENCE [LARGE SCALE GENOMIC DNA]</scope>
    <source>
        <strain evidence="7 8">CGMCC 1.12484</strain>
    </source>
</reference>
<dbReference type="InterPro" id="IPR004603">
    <property type="entry name" value="DNA_mismatch_endonuc_vsr"/>
</dbReference>